<accession>A0A161WNP9</accession>
<organism evidence="13 14">
    <name type="scientific">Colletotrichum incanum</name>
    <name type="common">Soybean anthracnose fungus</name>
    <dbReference type="NCBI Taxonomy" id="1573173"/>
    <lineage>
        <taxon>Eukaryota</taxon>
        <taxon>Fungi</taxon>
        <taxon>Dikarya</taxon>
        <taxon>Ascomycota</taxon>
        <taxon>Pezizomycotina</taxon>
        <taxon>Sordariomycetes</taxon>
        <taxon>Hypocreomycetidae</taxon>
        <taxon>Glomerellales</taxon>
        <taxon>Glomerellaceae</taxon>
        <taxon>Colletotrichum</taxon>
        <taxon>Colletotrichum spaethianum species complex</taxon>
    </lineage>
</organism>
<dbReference type="InterPro" id="IPR037439">
    <property type="entry name" value="Branching_enzy"/>
</dbReference>
<evidence type="ECO:0000256" key="3">
    <source>
        <dbReference type="ARBA" id="ARBA00009000"/>
    </source>
</evidence>
<reference evidence="13 14" key="1">
    <citation type="submission" date="2015-06" db="EMBL/GenBank/DDBJ databases">
        <title>Survival trade-offs in plant roots during colonization by closely related pathogenic and mutualistic fungi.</title>
        <authorList>
            <person name="Hacquard S."/>
            <person name="Kracher B."/>
            <person name="Hiruma K."/>
            <person name="Weinman A."/>
            <person name="Muench P."/>
            <person name="Garrido Oter R."/>
            <person name="Ver Loren van Themaat E."/>
            <person name="Dallerey J.-F."/>
            <person name="Damm U."/>
            <person name="Henrissat B."/>
            <person name="Lespinet O."/>
            <person name="Thon M."/>
            <person name="Kemen E."/>
            <person name="McHardy A.C."/>
            <person name="Schulze-Lefert P."/>
            <person name="O'Connell R.J."/>
        </authorList>
    </citation>
    <scope>NUCLEOTIDE SEQUENCE [LARGE SCALE GENOMIC DNA]</scope>
    <source>
        <strain evidence="13 14">MAFF 238704</strain>
    </source>
</reference>
<dbReference type="PIRSF" id="PIRSF000463">
    <property type="entry name" value="GlgB"/>
    <property type="match status" value="1"/>
</dbReference>
<evidence type="ECO:0000256" key="9">
    <source>
        <dbReference type="ARBA" id="ARBA00031979"/>
    </source>
</evidence>
<feature type="domain" description="Glycosyl hydrolase family 13 catalytic" evidence="12">
    <location>
        <begin position="291"/>
        <end position="658"/>
    </location>
</feature>
<dbReference type="EMBL" id="LFIW01000073">
    <property type="protein sequence ID" value="KZL88138.1"/>
    <property type="molecule type" value="Genomic_DNA"/>
</dbReference>
<dbReference type="CDD" id="cd02854">
    <property type="entry name" value="E_set_GBE_euk_N"/>
    <property type="match status" value="1"/>
</dbReference>
<dbReference type="PANTHER" id="PTHR43651:SF3">
    <property type="entry name" value="1,4-ALPHA-GLUCAN-BRANCHING ENZYME"/>
    <property type="match status" value="1"/>
</dbReference>
<dbReference type="Proteomes" id="UP000076584">
    <property type="component" value="Unassembled WGS sequence"/>
</dbReference>
<dbReference type="FunFam" id="2.60.40.10:FF:000250">
    <property type="entry name" value="1,4-alpha-glucan-branching enzyme, chloroplastic/amyloplastic"/>
    <property type="match status" value="1"/>
</dbReference>
<evidence type="ECO:0000256" key="4">
    <source>
        <dbReference type="ARBA" id="ARBA00012541"/>
    </source>
</evidence>
<evidence type="ECO:0000256" key="11">
    <source>
        <dbReference type="PIRSR" id="PIRSR000463-1"/>
    </source>
</evidence>
<evidence type="ECO:0000256" key="8">
    <source>
        <dbReference type="ARBA" id="ARBA00023056"/>
    </source>
</evidence>
<comment type="similarity">
    <text evidence="3">Belongs to the glycosyl hydrolase 13 family. GlgB subfamily.</text>
</comment>
<dbReference type="CDD" id="cd11321">
    <property type="entry name" value="AmyAc_bac_euk_BE"/>
    <property type="match status" value="1"/>
</dbReference>
<dbReference type="Pfam" id="PF02806">
    <property type="entry name" value="Alpha-amylase_C"/>
    <property type="match status" value="1"/>
</dbReference>
<dbReference type="STRING" id="1573173.A0A161WNP9"/>
<dbReference type="InterPro" id="IPR006048">
    <property type="entry name" value="A-amylase/branching_C"/>
</dbReference>
<feature type="active site" description="Proton donor" evidence="11">
    <location>
        <position position="483"/>
    </location>
</feature>
<dbReference type="InterPro" id="IPR013780">
    <property type="entry name" value="Glyco_hydro_b"/>
</dbReference>
<dbReference type="InterPro" id="IPR017853">
    <property type="entry name" value="GH"/>
</dbReference>
<sequence length="776" mass="88028">LRGEPPLLPIDLLPLPLPCLALPYPAYSLGRHLTCCVCPTLGRIQSRPLRFCPALSSTCNLEHQSSSSNMAAVVENSSNSIALNGPSGAAEGFPTDGTGVVKLDPWLSPFQDSLKRRYARAQDWIQKINETEGGLEKFSKGTSLFGFNVDKDNNIVYREWAPNATQAFLTGDFNNWDRNSHEMKKNNFGVFEITLPAANGQAAIPHNSKVKISLQLPNGERVDRLPAWIKYVTQDLSISPAYEARFWNPPASEKYEFKHPRPQKPRSARVYEAHVGISSPELRVATYKEFTKNMLPRIRDLGYNVIQLMAIMEHAYYASFGYQINNFFAASSRYGPPEDLKELVDTAHSMGITVLLDVVHSHASKNVLDGLNEFDGTDHQYFHEGARGRHELWDSRLFNYGHHEVMRFLLSNLRFWMDEYHFDGFRFDGVTSMLYLHHGIGTGFSGGYHEYFGSDADEEAIAYLMIANELLHSLYPEVITIAEDVSGMPALCLPLSLGGLGFDYRLAMAVPDMWIKILKEKKDEEWDIGNICFTLTNRRHGEKTIAYAESHDQALVGDKTLMFHLCDAEMYTNMSTLTPLTPVIDRGMALHKMIRLLTHGLGGEGYLNFEGNEFGHPEWLDFPREGNQNSFWYARRQLNLTDDNLLRYQFLNNFDRAMNTTEAKYGWLAAPQAYISLKNESDKVIVFERAGVVFIFNFHPTESFADYRIGIEVPGSYKVILNTDSKDFGGHARVDEGTRFFTTPMEWNNRKNWTHVYIPSRSALVLGLESRVSQHS</sequence>
<dbReference type="GO" id="GO:0043169">
    <property type="term" value="F:cation binding"/>
    <property type="evidence" value="ECO:0007669"/>
    <property type="project" value="InterPro"/>
</dbReference>
<protein>
    <recommendedName>
        <fullName evidence="5">1,4-alpha-glucan-branching enzyme</fullName>
        <ecNumber evidence="4">2.4.1.18</ecNumber>
    </recommendedName>
    <alternativeName>
        <fullName evidence="9">Glycogen-branching enzyme</fullName>
    </alternativeName>
</protein>
<dbReference type="InterPro" id="IPR004193">
    <property type="entry name" value="Glyco_hydro_13_N"/>
</dbReference>
<keyword evidence="8" id="KW-0320">Glycogen biosynthesis</keyword>
<dbReference type="SUPFAM" id="SSF51445">
    <property type="entry name" value="(Trans)glycosidases"/>
    <property type="match status" value="1"/>
</dbReference>
<dbReference type="SMART" id="SM00642">
    <property type="entry name" value="Aamy"/>
    <property type="match status" value="1"/>
</dbReference>
<evidence type="ECO:0000259" key="12">
    <source>
        <dbReference type="SMART" id="SM00642"/>
    </source>
</evidence>
<dbReference type="FunFam" id="2.60.40.1180:FF:000003">
    <property type="entry name" value="1,4-alpha-glucan-branching enzyme, chloroplastic/amyloplastic"/>
    <property type="match status" value="1"/>
</dbReference>
<evidence type="ECO:0000256" key="6">
    <source>
        <dbReference type="ARBA" id="ARBA00022676"/>
    </source>
</evidence>
<keyword evidence="7" id="KW-0808">Transferase</keyword>
<dbReference type="GO" id="GO:0003844">
    <property type="term" value="F:1,4-alpha-glucan branching enzyme activity"/>
    <property type="evidence" value="ECO:0007669"/>
    <property type="project" value="UniProtKB-EC"/>
</dbReference>
<dbReference type="UniPathway" id="UPA00164"/>
<name>A0A161WNP9_COLIC</name>
<comment type="caution">
    <text evidence="13">The sequence shown here is derived from an EMBL/GenBank/DDBJ whole genome shotgun (WGS) entry which is preliminary data.</text>
</comment>
<dbReference type="GO" id="GO:0004553">
    <property type="term" value="F:hydrolase activity, hydrolyzing O-glycosyl compounds"/>
    <property type="evidence" value="ECO:0007669"/>
    <property type="project" value="InterPro"/>
</dbReference>
<evidence type="ECO:0000256" key="10">
    <source>
        <dbReference type="ARBA" id="ARBA00049618"/>
    </source>
</evidence>
<evidence type="ECO:0000256" key="1">
    <source>
        <dbReference type="ARBA" id="ARBA00000826"/>
    </source>
</evidence>
<evidence type="ECO:0000313" key="14">
    <source>
        <dbReference type="Proteomes" id="UP000076584"/>
    </source>
</evidence>
<dbReference type="SUPFAM" id="SSF81296">
    <property type="entry name" value="E set domains"/>
    <property type="match status" value="1"/>
</dbReference>
<feature type="active site" description="Nucleophile" evidence="11">
    <location>
        <position position="428"/>
    </location>
</feature>
<evidence type="ECO:0000256" key="7">
    <source>
        <dbReference type="ARBA" id="ARBA00022679"/>
    </source>
</evidence>
<evidence type="ECO:0000256" key="2">
    <source>
        <dbReference type="ARBA" id="ARBA00004964"/>
    </source>
</evidence>
<comment type="catalytic activity">
    <reaction evidence="1">
        <text>Transfers a segment of a (1-&gt;4)-alpha-D-glucan chain to a primary hydroxy group in a similar glucan chain.</text>
        <dbReference type="EC" id="2.4.1.18"/>
    </reaction>
</comment>
<dbReference type="EC" id="2.4.1.18" evidence="4"/>
<dbReference type="AlphaFoldDB" id="A0A161WNP9"/>
<comment type="function">
    <text evidence="10">Glycogen-branching enzyme participates in the glycogen biosynthetic process along with glycogenin and glycogen synthase. Generates alpha-1,6-glucosidic branches from alpha-1,4-linked glucose chains, to increase solubility of the glycogen polymer.</text>
</comment>
<dbReference type="InterPro" id="IPR014756">
    <property type="entry name" value="Ig_E-set"/>
</dbReference>
<dbReference type="Gene3D" id="2.60.40.10">
    <property type="entry name" value="Immunoglobulins"/>
    <property type="match status" value="1"/>
</dbReference>
<dbReference type="PANTHER" id="PTHR43651">
    <property type="entry name" value="1,4-ALPHA-GLUCAN-BRANCHING ENZYME"/>
    <property type="match status" value="1"/>
</dbReference>
<comment type="pathway">
    <text evidence="2">Glycan biosynthesis; glycogen biosynthesis.</text>
</comment>
<dbReference type="GO" id="GO:0005978">
    <property type="term" value="P:glycogen biosynthetic process"/>
    <property type="evidence" value="ECO:0007669"/>
    <property type="project" value="UniProtKB-UniPathway"/>
</dbReference>
<dbReference type="Pfam" id="PF02922">
    <property type="entry name" value="CBM_48"/>
    <property type="match status" value="1"/>
</dbReference>
<evidence type="ECO:0000256" key="5">
    <source>
        <dbReference type="ARBA" id="ARBA00020932"/>
    </source>
</evidence>
<dbReference type="Pfam" id="PF00128">
    <property type="entry name" value="Alpha-amylase"/>
    <property type="match status" value="1"/>
</dbReference>
<keyword evidence="6" id="KW-0328">Glycosyltransferase</keyword>
<dbReference type="SUPFAM" id="SSF51011">
    <property type="entry name" value="Glycosyl hydrolase domain"/>
    <property type="match status" value="1"/>
</dbReference>
<keyword evidence="14" id="KW-1185">Reference proteome</keyword>
<dbReference type="InterPro" id="IPR013783">
    <property type="entry name" value="Ig-like_fold"/>
</dbReference>
<gene>
    <name evidence="13" type="ORF">CI238_04904</name>
</gene>
<dbReference type="InterPro" id="IPR006047">
    <property type="entry name" value="GH13_cat_dom"/>
</dbReference>
<dbReference type="GO" id="GO:0005737">
    <property type="term" value="C:cytoplasm"/>
    <property type="evidence" value="ECO:0007669"/>
    <property type="project" value="TreeGrafter"/>
</dbReference>
<dbReference type="Gene3D" id="2.60.40.1180">
    <property type="entry name" value="Golgi alpha-mannosidase II"/>
    <property type="match status" value="1"/>
</dbReference>
<dbReference type="FunFam" id="3.20.20.80:FF:000001">
    <property type="entry name" value="1,4-alpha-glucan branching enzyme"/>
    <property type="match status" value="1"/>
</dbReference>
<dbReference type="Gene3D" id="3.20.20.80">
    <property type="entry name" value="Glycosidases"/>
    <property type="match status" value="1"/>
</dbReference>
<evidence type="ECO:0000313" key="13">
    <source>
        <dbReference type="EMBL" id="KZL88138.1"/>
    </source>
</evidence>
<proteinExistence type="inferred from homology"/>
<feature type="non-terminal residue" evidence="13">
    <location>
        <position position="1"/>
    </location>
</feature>